<dbReference type="FunFam" id="3.30.420.40:FF:000050">
    <property type="entry name" value="Actin, alpha skeletal muscle"/>
    <property type="match status" value="1"/>
</dbReference>
<evidence type="ECO:0000313" key="4">
    <source>
        <dbReference type="Proteomes" id="UP001151699"/>
    </source>
</evidence>
<dbReference type="FunFam" id="3.90.640.10:FF:000043">
    <property type="entry name" value="AGAP008687-PA-like protein"/>
    <property type="match status" value="1"/>
</dbReference>
<dbReference type="Pfam" id="PF00022">
    <property type="entry name" value="Actin"/>
    <property type="match status" value="1"/>
</dbReference>
<accession>A0A9Q0N4L7</accession>
<proteinExistence type="inferred from homology"/>
<evidence type="ECO:0000256" key="2">
    <source>
        <dbReference type="RuleBase" id="RU000487"/>
    </source>
</evidence>
<protein>
    <submittedName>
        <fullName evidence="3">Actin-like protein 6A</fullName>
    </submittedName>
</protein>
<dbReference type="InterPro" id="IPR043129">
    <property type="entry name" value="ATPase_NBD"/>
</dbReference>
<dbReference type="AlphaFoldDB" id="A0A9Q0N4L7"/>
<sequence length="420" mass="46702">MSSGGMLYGGDEIGALVFDPGHHSLRVGYAQEDTPKAEIPAVVGEETISGALDLETKPTNNISSNTKHYIDTTFLNVPRSNMEIQTYMKDGMIDNWDLFEKVLNYTYARVVSSKSEYHPVLFSEASWNVRTNRERLTELMFEKYNVPAFFVVKNAVLAAFANGRATALVVDSGATHTSAVPVHEGYVLTQAVVKSPLGGDYLSLQCRQYLESQGIDLTPVYAVASKDVIRERDNPRFQPRILPDKLTNSWQQYMLKGLLQDFQMSTVQVLETPYDERTASQIPSVHYEFPTGYHQEFGCERFKLAESLFDHTMLGAGQLASTSVGMCDADVRLSLYGSVVVTGGNTLLQGFPERLNRDLSHRAPSNTRLKMISANGSVERRFGAWIGGSILASIGTFQQMWISAQEYEEGGKSQVERKCP</sequence>
<reference evidence="3" key="1">
    <citation type="submission" date="2022-07" db="EMBL/GenBank/DDBJ databases">
        <authorList>
            <person name="Trinca V."/>
            <person name="Uliana J.V.C."/>
            <person name="Torres T.T."/>
            <person name="Ward R.J."/>
            <person name="Monesi N."/>
        </authorList>
    </citation>
    <scope>NUCLEOTIDE SEQUENCE</scope>
    <source>
        <strain evidence="3">HSMRA1968</strain>
        <tissue evidence="3">Whole embryos</tissue>
    </source>
</reference>
<dbReference type="Gene3D" id="2.30.36.70">
    <property type="entry name" value="Actin, Chain A, domain 2"/>
    <property type="match status" value="1"/>
</dbReference>
<keyword evidence="4" id="KW-1185">Reference proteome</keyword>
<dbReference type="FunFam" id="3.30.420.40:FF:000058">
    <property type="entry name" value="Putative actin-related protein 5"/>
    <property type="match status" value="1"/>
</dbReference>
<dbReference type="Gene3D" id="3.90.640.10">
    <property type="entry name" value="Actin, Chain A, domain 4"/>
    <property type="match status" value="1"/>
</dbReference>
<comment type="caution">
    <text evidence="3">The sequence shown here is derived from an EMBL/GenBank/DDBJ whole genome shotgun (WGS) entry which is preliminary data.</text>
</comment>
<dbReference type="PRINTS" id="PR00190">
    <property type="entry name" value="ACTIN"/>
</dbReference>
<dbReference type="OrthoDB" id="5132116at2759"/>
<dbReference type="InterPro" id="IPR004000">
    <property type="entry name" value="Actin"/>
</dbReference>
<dbReference type="SMART" id="SM00268">
    <property type="entry name" value="ACTIN"/>
    <property type="match status" value="1"/>
</dbReference>
<dbReference type="SUPFAM" id="SSF53067">
    <property type="entry name" value="Actin-like ATPase domain"/>
    <property type="match status" value="2"/>
</dbReference>
<dbReference type="CDD" id="cd13395">
    <property type="entry name" value="ASKHA_NBD_Arp4_ACTL6-like"/>
    <property type="match status" value="1"/>
</dbReference>
<evidence type="ECO:0000256" key="1">
    <source>
        <dbReference type="ARBA" id="ARBA00006752"/>
    </source>
</evidence>
<dbReference type="PANTHER" id="PTHR11937">
    <property type="entry name" value="ACTIN"/>
    <property type="match status" value="1"/>
</dbReference>
<comment type="similarity">
    <text evidence="1 2">Belongs to the actin family.</text>
</comment>
<organism evidence="3 4">
    <name type="scientific">Pseudolycoriella hygida</name>
    <dbReference type="NCBI Taxonomy" id="35572"/>
    <lineage>
        <taxon>Eukaryota</taxon>
        <taxon>Metazoa</taxon>
        <taxon>Ecdysozoa</taxon>
        <taxon>Arthropoda</taxon>
        <taxon>Hexapoda</taxon>
        <taxon>Insecta</taxon>
        <taxon>Pterygota</taxon>
        <taxon>Neoptera</taxon>
        <taxon>Endopterygota</taxon>
        <taxon>Diptera</taxon>
        <taxon>Nematocera</taxon>
        <taxon>Sciaroidea</taxon>
        <taxon>Sciaridae</taxon>
        <taxon>Pseudolycoriella</taxon>
    </lineage>
</organism>
<dbReference type="Proteomes" id="UP001151699">
    <property type="component" value="Chromosome B"/>
</dbReference>
<dbReference type="EMBL" id="WJQU01000002">
    <property type="protein sequence ID" value="KAJ6643473.1"/>
    <property type="molecule type" value="Genomic_DNA"/>
</dbReference>
<name>A0A9Q0N4L7_9DIPT</name>
<gene>
    <name evidence="3" type="primary">ACTL6A</name>
    <name evidence="3" type="ORF">Bhyg_08435</name>
</gene>
<dbReference type="Gene3D" id="3.30.420.40">
    <property type="match status" value="2"/>
</dbReference>
<evidence type="ECO:0000313" key="3">
    <source>
        <dbReference type="EMBL" id="KAJ6643473.1"/>
    </source>
</evidence>